<dbReference type="InterPro" id="IPR041657">
    <property type="entry name" value="HTH_17"/>
</dbReference>
<dbReference type="SUPFAM" id="SSF46955">
    <property type="entry name" value="Putative DNA-binding domain"/>
    <property type="match status" value="1"/>
</dbReference>
<dbReference type="AlphaFoldDB" id="X1UXD9"/>
<dbReference type="NCBIfam" id="TIGR01764">
    <property type="entry name" value="excise"/>
    <property type="match status" value="1"/>
</dbReference>
<comment type="caution">
    <text evidence="3">The sequence shown here is derived from an EMBL/GenBank/DDBJ whole genome shotgun (WGS) entry which is preliminary data.</text>
</comment>
<organism evidence="3">
    <name type="scientific">marine sediment metagenome</name>
    <dbReference type="NCBI Taxonomy" id="412755"/>
    <lineage>
        <taxon>unclassified sequences</taxon>
        <taxon>metagenomes</taxon>
        <taxon>ecological metagenomes</taxon>
    </lineage>
</organism>
<feature type="domain" description="Helix-turn-helix" evidence="1">
    <location>
        <begin position="10"/>
        <end position="57"/>
    </location>
</feature>
<evidence type="ECO:0000313" key="3">
    <source>
        <dbReference type="EMBL" id="GAI97014.1"/>
    </source>
</evidence>
<dbReference type="EMBL" id="BARW01001300">
    <property type="protein sequence ID" value="GAI72696.1"/>
    <property type="molecule type" value="Genomic_DNA"/>
</dbReference>
<reference evidence="3" key="1">
    <citation type="journal article" date="2014" name="Front. Microbiol.">
        <title>High frequency of phylogenetically diverse reductive dehalogenase-homologous genes in deep subseafloor sedimentary metagenomes.</title>
        <authorList>
            <person name="Kawai M."/>
            <person name="Futagami T."/>
            <person name="Toyoda A."/>
            <person name="Takaki Y."/>
            <person name="Nishi S."/>
            <person name="Hori S."/>
            <person name="Arai W."/>
            <person name="Tsubouchi T."/>
            <person name="Morono Y."/>
            <person name="Uchiyama I."/>
            <person name="Ito T."/>
            <person name="Fujiyama A."/>
            <person name="Inagaki F."/>
            <person name="Takami H."/>
        </authorList>
    </citation>
    <scope>NUCLEOTIDE SEQUENCE</scope>
    <source>
        <strain evidence="3">Expedition CK06-06</strain>
    </source>
</reference>
<dbReference type="GO" id="GO:0003677">
    <property type="term" value="F:DNA binding"/>
    <property type="evidence" value="ECO:0007669"/>
    <property type="project" value="InterPro"/>
</dbReference>
<dbReference type="Pfam" id="PF12728">
    <property type="entry name" value="HTH_17"/>
    <property type="match status" value="1"/>
</dbReference>
<evidence type="ECO:0000313" key="2">
    <source>
        <dbReference type="EMBL" id="GAI72696.1"/>
    </source>
</evidence>
<protein>
    <recommendedName>
        <fullName evidence="1">Helix-turn-helix domain-containing protein</fullName>
    </recommendedName>
</protein>
<gene>
    <name evidence="2" type="ORF">S12H4_04280</name>
    <name evidence="3" type="ORF">S12H4_33256</name>
</gene>
<accession>X1UXD9</accession>
<proteinExistence type="predicted"/>
<evidence type="ECO:0000259" key="1">
    <source>
        <dbReference type="Pfam" id="PF12728"/>
    </source>
</evidence>
<sequence length="59" mass="6901">MPIKFDGKKLYSIRELAKILPVTPLTIRKYIREGKIKGHKIGKNWYVIKEDLEVFLKGS</sequence>
<dbReference type="InterPro" id="IPR009061">
    <property type="entry name" value="DNA-bd_dom_put_sf"/>
</dbReference>
<name>X1UXD9_9ZZZZ</name>
<dbReference type="InterPro" id="IPR010093">
    <property type="entry name" value="SinI_DNA-bd"/>
</dbReference>
<dbReference type="Gene3D" id="1.10.1660.10">
    <property type="match status" value="1"/>
</dbReference>
<dbReference type="EMBL" id="BARW01019586">
    <property type="protein sequence ID" value="GAI97014.1"/>
    <property type="molecule type" value="Genomic_DNA"/>
</dbReference>